<keyword evidence="3 5" id="KW-0378">Hydrolase</keyword>
<dbReference type="InterPro" id="IPR036995">
    <property type="entry name" value="MPG_sf"/>
</dbReference>
<dbReference type="NCBIfam" id="TIGR00567">
    <property type="entry name" value="3mg"/>
    <property type="match status" value="1"/>
</dbReference>
<dbReference type="HAMAP" id="MF_00527">
    <property type="entry name" value="3MGH"/>
    <property type="match status" value="1"/>
</dbReference>
<dbReference type="AlphaFoldDB" id="C5TAH7"/>
<organism evidence="6 7">
    <name type="scientific">Acidovorax delafieldii 2AN</name>
    <dbReference type="NCBI Taxonomy" id="573060"/>
    <lineage>
        <taxon>Bacteria</taxon>
        <taxon>Pseudomonadati</taxon>
        <taxon>Pseudomonadota</taxon>
        <taxon>Betaproteobacteria</taxon>
        <taxon>Burkholderiales</taxon>
        <taxon>Comamonadaceae</taxon>
        <taxon>Acidovorax</taxon>
    </lineage>
</organism>
<keyword evidence="4 5" id="KW-0234">DNA repair</keyword>
<dbReference type="InterPro" id="IPR003180">
    <property type="entry name" value="MPG"/>
</dbReference>
<reference evidence="6 7" key="1">
    <citation type="submission" date="2009-05" db="EMBL/GenBank/DDBJ databases">
        <title>The draft genome of Acidovorax delafieldii 2AN.</title>
        <authorList>
            <consortium name="US DOE Joint Genome Institute (JGI-PGF)"/>
            <person name="Lucas S."/>
            <person name="Copeland A."/>
            <person name="Lapidus A."/>
            <person name="Glavina del Rio T."/>
            <person name="Tice H."/>
            <person name="Bruce D."/>
            <person name="Goodwin L."/>
            <person name="Pitluck S."/>
            <person name="Larimer F."/>
            <person name="Land M.L."/>
            <person name="Hauser L."/>
            <person name="Shelobolina E.S."/>
            <person name="Picardal F."/>
            <person name="Roden E."/>
            <person name="Emerson D."/>
        </authorList>
    </citation>
    <scope>NUCLEOTIDE SEQUENCE [LARGE SCALE GENOMIC DNA]</scope>
    <source>
        <strain evidence="6 7">2AN</strain>
    </source>
</reference>
<dbReference type="PANTHER" id="PTHR10429">
    <property type="entry name" value="DNA-3-METHYLADENINE GLYCOSYLASE"/>
    <property type="match status" value="1"/>
</dbReference>
<comment type="caution">
    <text evidence="6">The sequence shown here is derived from an EMBL/GenBank/DDBJ whole genome shotgun (WGS) entry which is preliminary data.</text>
</comment>
<accession>C5TAH7</accession>
<evidence type="ECO:0000256" key="2">
    <source>
        <dbReference type="ARBA" id="ARBA00022763"/>
    </source>
</evidence>
<comment type="similarity">
    <text evidence="1 5">Belongs to the DNA glycosylase MPG family.</text>
</comment>
<evidence type="ECO:0000313" key="6">
    <source>
        <dbReference type="EMBL" id="EER58518.1"/>
    </source>
</evidence>
<dbReference type="EC" id="3.2.2.-" evidence="5"/>
<sequence>MHPPHPSLPEPALVPALIDFGAPAHAVAQRLIGVTLWVDGVGGRIVETEAYDQSDPASHTYGGPTTRNAAMFGPPGRAYVYRSYGLHWCINTVCREEGHGAGVLLRALEPTHGLEVMRARRGGMQDARLLCAGPGRLAQALGIDASFNHLPLNAPPFALLEPAPEHRRTLAGGGGAPHRHQQGRGHALAVRVARFALPEPRLRGGRGGARWGAAAARGLIGRGARAGSTRATRPQRTRQAAAARSRSRWCSASFTSTGSWFLACR</sequence>
<dbReference type="Proteomes" id="UP000003856">
    <property type="component" value="Unassembled WGS sequence"/>
</dbReference>
<dbReference type="PANTHER" id="PTHR10429:SF0">
    <property type="entry name" value="DNA-3-METHYLADENINE GLYCOSYLASE"/>
    <property type="match status" value="1"/>
</dbReference>
<gene>
    <name evidence="6" type="ORF">AcdelDRAFT_3907</name>
</gene>
<keyword evidence="2 5" id="KW-0227">DNA damage</keyword>
<keyword evidence="7" id="KW-1185">Reference proteome</keyword>
<evidence type="ECO:0000256" key="5">
    <source>
        <dbReference type="HAMAP-Rule" id="MF_00527"/>
    </source>
</evidence>
<evidence type="ECO:0000256" key="3">
    <source>
        <dbReference type="ARBA" id="ARBA00022801"/>
    </source>
</evidence>
<proteinExistence type="inferred from homology"/>
<dbReference type="SUPFAM" id="SSF50486">
    <property type="entry name" value="FMT C-terminal domain-like"/>
    <property type="match status" value="1"/>
</dbReference>
<dbReference type="Pfam" id="PF02245">
    <property type="entry name" value="Pur_DNA_glyco"/>
    <property type="match status" value="1"/>
</dbReference>
<dbReference type="EMBL" id="ACQT01000250">
    <property type="protein sequence ID" value="EER58518.1"/>
    <property type="molecule type" value="Genomic_DNA"/>
</dbReference>
<dbReference type="Gene3D" id="3.10.300.10">
    <property type="entry name" value="Methylpurine-DNA glycosylase (MPG)"/>
    <property type="match status" value="1"/>
</dbReference>
<dbReference type="InterPro" id="IPR011034">
    <property type="entry name" value="Formyl_transferase-like_C_sf"/>
</dbReference>
<protein>
    <recommendedName>
        <fullName evidence="5">Putative 3-methyladenine DNA glycosylase</fullName>
        <ecNumber evidence="5">3.2.2.-</ecNumber>
    </recommendedName>
</protein>
<dbReference type="GO" id="GO:0006284">
    <property type="term" value="P:base-excision repair"/>
    <property type="evidence" value="ECO:0007669"/>
    <property type="project" value="InterPro"/>
</dbReference>
<dbReference type="CDD" id="cd00540">
    <property type="entry name" value="AAG"/>
    <property type="match status" value="1"/>
</dbReference>
<evidence type="ECO:0000256" key="4">
    <source>
        <dbReference type="ARBA" id="ARBA00023204"/>
    </source>
</evidence>
<evidence type="ECO:0000256" key="1">
    <source>
        <dbReference type="ARBA" id="ARBA00009232"/>
    </source>
</evidence>
<dbReference type="NCBIfam" id="NF002003">
    <property type="entry name" value="PRK00802.1-3"/>
    <property type="match status" value="1"/>
</dbReference>
<dbReference type="GO" id="GO:0003677">
    <property type="term" value="F:DNA binding"/>
    <property type="evidence" value="ECO:0007669"/>
    <property type="project" value="InterPro"/>
</dbReference>
<dbReference type="GO" id="GO:0003905">
    <property type="term" value="F:alkylbase DNA N-glycosylase activity"/>
    <property type="evidence" value="ECO:0007669"/>
    <property type="project" value="InterPro"/>
</dbReference>
<evidence type="ECO:0000313" key="7">
    <source>
        <dbReference type="Proteomes" id="UP000003856"/>
    </source>
</evidence>
<name>C5TAH7_ACIDE</name>